<feature type="region of interest" description="Disordered" evidence="4">
    <location>
        <begin position="40"/>
        <end position="92"/>
    </location>
</feature>
<dbReference type="HAMAP" id="MF_00360">
    <property type="entry name" value="Ribosomal_bS6"/>
    <property type="match status" value="1"/>
</dbReference>
<evidence type="ECO:0000256" key="2">
    <source>
        <dbReference type="ARBA" id="ARBA00022730"/>
    </source>
</evidence>
<feature type="compositionally biased region" description="Basic residues" evidence="4">
    <location>
        <begin position="57"/>
        <end position="72"/>
    </location>
</feature>
<dbReference type="GO" id="GO:0003735">
    <property type="term" value="F:structural constituent of ribosome"/>
    <property type="evidence" value="ECO:0007669"/>
    <property type="project" value="InterPro"/>
</dbReference>
<dbReference type="SUPFAM" id="SSF54995">
    <property type="entry name" value="Ribosomal protein S6"/>
    <property type="match status" value="1"/>
</dbReference>
<keyword evidence="6" id="KW-1185">Reference proteome</keyword>
<dbReference type="GO" id="GO:0015935">
    <property type="term" value="C:small ribosomal subunit"/>
    <property type="evidence" value="ECO:0007669"/>
    <property type="project" value="TreeGrafter"/>
</dbReference>
<dbReference type="PANTHER" id="PTHR21011">
    <property type="entry name" value="MITOCHONDRIAL 28S RIBOSOMAL PROTEIN S6"/>
    <property type="match status" value="1"/>
</dbReference>
<dbReference type="CDD" id="cd00473">
    <property type="entry name" value="bS6"/>
    <property type="match status" value="1"/>
</dbReference>
<dbReference type="NCBIfam" id="TIGR00166">
    <property type="entry name" value="S6"/>
    <property type="match status" value="1"/>
</dbReference>
<dbReference type="Proteomes" id="UP001154282">
    <property type="component" value="Unassembled WGS sequence"/>
</dbReference>
<name>A0AAV0S3R6_9ROSI</name>
<evidence type="ECO:0000256" key="4">
    <source>
        <dbReference type="SAM" id="MobiDB-lite"/>
    </source>
</evidence>
<keyword evidence="2" id="KW-0699">rRNA-binding</keyword>
<evidence type="ECO:0000313" key="5">
    <source>
        <dbReference type="EMBL" id="CAI0626473.1"/>
    </source>
</evidence>
<gene>
    <name evidence="5" type="ORF">LITE_LOCUS50871</name>
</gene>
<feature type="compositionally biased region" description="Basic and acidic residues" evidence="4">
    <location>
        <begin position="73"/>
        <end position="88"/>
    </location>
</feature>
<evidence type="ECO:0008006" key="7">
    <source>
        <dbReference type="Google" id="ProtNLM"/>
    </source>
</evidence>
<dbReference type="PANTHER" id="PTHR21011:SF1">
    <property type="entry name" value="SMALL RIBOSOMAL SUBUNIT PROTEIN BS6M"/>
    <property type="match status" value="1"/>
</dbReference>
<comment type="similarity">
    <text evidence="1">Belongs to the bacterial ribosomal protein bS6 family.</text>
</comment>
<keyword evidence="3" id="KW-0694">RNA-binding</keyword>
<dbReference type="AlphaFoldDB" id="A0AAV0S3R6"/>
<dbReference type="Gene3D" id="3.30.70.60">
    <property type="match status" value="1"/>
</dbReference>
<evidence type="ECO:0000256" key="1">
    <source>
        <dbReference type="ARBA" id="ARBA00009512"/>
    </source>
</evidence>
<proteinExistence type="inferred from homology"/>
<accession>A0AAV0S3R6</accession>
<evidence type="ECO:0000313" key="6">
    <source>
        <dbReference type="Proteomes" id="UP001154282"/>
    </source>
</evidence>
<dbReference type="InterPro" id="IPR000529">
    <property type="entry name" value="Ribosomal_bS6"/>
</dbReference>
<organism evidence="5 6">
    <name type="scientific">Linum tenue</name>
    <dbReference type="NCBI Taxonomy" id="586396"/>
    <lineage>
        <taxon>Eukaryota</taxon>
        <taxon>Viridiplantae</taxon>
        <taxon>Streptophyta</taxon>
        <taxon>Embryophyta</taxon>
        <taxon>Tracheophyta</taxon>
        <taxon>Spermatophyta</taxon>
        <taxon>Magnoliopsida</taxon>
        <taxon>eudicotyledons</taxon>
        <taxon>Gunneridae</taxon>
        <taxon>Pentapetalae</taxon>
        <taxon>rosids</taxon>
        <taxon>fabids</taxon>
        <taxon>Malpighiales</taxon>
        <taxon>Linaceae</taxon>
        <taxon>Linum</taxon>
    </lineage>
</organism>
<dbReference type="GO" id="GO:0006412">
    <property type="term" value="P:translation"/>
    <property type="evidence" value="ECO:0007669"/>
    <property type="project" value="InterPro"/>
</dbReference>
<evidence type="ECO:0000256" key="3">
    <source>
        <dbReference type="ARBA" id="ARBA00022884"/>
    </source>
</evidence>
<dbReference type="EMBL" id="CAMGYJ010000011">
    <property type="protein sequence ID" value="CAI0626473.1"/>
    <property type="molecule type" value="Genomic_DNA"/>
</dbReference>
<dbReference type="InterPro" id="IPR020814">
    <property type="entry name" value="Ribosomal_S6_plastid/chlpt"/>
</dbReference>
<sequence length="325" mass="37724">MESLFHTSSVFYPSPTLVGRRAIGGGSRNSALSFNLPLHFSSSSSPSSSAPPPTLNLRRKSTAAVRARKKKDKKYDDDGHYFAPKQDESTGPFPEAVLLRQKQVQEDGSVMPEFADDEEEELYEFLNLELQSDLKVDLMRHYEVVYLIHEKHAEEVDTVNAKVQDFLREKKGKIWRMNDWGMRRLAYKIQKAKNAHYILMNFELEARWIDEFKTMLDQDERVIRHLVIKRDKAITEDCPPPPEFHTLRADMDGDDDEDEEFDDDEEWDEDDEEEGEMEGDEEMEDDDGVVIVNIDDDEENENGRVHLTGVGNLRRRNKVADQVRR</sequence>
<reference evidence="5" key="1">
    <citation type="submission" date="2022-08" db="EMBL/GenBank/DDBJ databases">
        <authorList>
            <person name="Gutierrez-Valencia J."/>
        </authorList>
    </citation>
    <scope>NUCLEOTIDE SEQUENCE</scope>
</reference>
<feature type="compositionally biased region" description="Acidic residues" evidence="4">
    <location>
        <begin position="252"/>
        <end position="300"/>
    </location>
</feature>
<dbReference type="FunFam" id="3.30.70.60:FF:000002">
    <property type="entry name" value="30S ribosomal protein S6"/>
    <property type="match status" value="1"/>
</dbReference>
<dbReference type="Pfam" id="PF01250">
    <property type="entry name" value="Ribosomal_S6"/>
    <property type="match status" value="1"/>
</dbReference>
<dbReference type="GO" id="GO:0005737">
    <property type="term" value="C:cytoplasm"/>
    <property type="evidence" value="ECO:0007669"/>
    <property type="project" value="UniProtKB-ARBA"/>
</dbReference>
<comment type="caution">
    <text evidence="5">The sequence shown here is derived from an EMBL/GenBank/DDBJ whole genome shotgun (WGS) entry which is preliminary data.</text>
</comment>
<dbReference type="InterPro" id="IPR035980">
    <property type="entry name" value="Ribosomal_bS6_sf"/>
</dbReference>
<dbReference type="InterPro" id="IPR014717">
    <property type="entry name" value="Transl_elong_EF1B/ribsomal_bS6"/>
</dbReference>
<dbReference type="GO" id="GO:0070181">
    <property type="term" value="F:small ribosomal subunit rRNA binding"/>
    <property type="evidence" value="ECO:0007669"/>
    <property type="project" value="TreeGrafter"/>
</dbReference>
<protein>
    <recommendedName>
        <fullName evidence="7">Ribosomal protein S6</fullName>
    </recommendedName>
</protein>
<feature type="region of interest" description="Disordered" evidence="4">
    <location>
        <begin position="234"/>
        <end position="325"/>
    </location>
</feature>